<dbReference type="Proteomes" id="UP000178797">
    <property type="component" value="Unassembled WGS sequence"/>
</dbReference>
<dbReference type="EMBL" id="MGDE01000064">
    <property type="protein sequence ID" value="OGL46982.1"/>
    <property type="molecule type" value="Genomic_DNA"/>
</dbReference>
<sequence>MKSIFKRIIQSSLLSLFSIIIFLLLIEVVIRIFYPQTIDLMEKSNTLKIKLRPNYRSKSSYWRVAINTNSIGLRDREFGEKKQGVFRILVVGDSQTFGHGIEAEDTYPKVLERLLAKNIPNKKIEVINAGVGGYCTFQEFQYLKESGFALEPDLVLVGFFIGNDFGENNAFSVIKFTERKSYNELDLFLSSKSHAYNFFKNRFYKFLAKYTLMNMKKDNIPKVIKIGGEDIYFPNPMTFCKKNYTPDMTKAAEITKRKLLEMANSIREHKSKILLVIIPAMHQVYEEEWHKSSKVYNLNPNGYDISKPNTMLTQFAESEGMPVLDLLPYFLQLAEHKRLYLWEGHLSK</sequence>
<proteinExistence type="predicted"/>
<feature type="transmembrane region" description="Helical" evidence="1">
    <location>
        <begin position="12"/>
        <end position="34"/>
    </location>
</feature>
<protein>
    <recommendedName>
        <fullName evidence="4">SGNH hydrolase-type esterase domain-containing protein</fullName>
    </recommendedName>
</protein>
<keyword evidence="1" id="KW-1133">Transmembrane helix</keyword>
<comment type="caution">
    <text evidence="2">The sequence shown here is derived from an EMBL/GenBank/DDBJ whole genome shotgun (WGS) entry which is preliminary data.</text>
</comment>
<gene>
    <name evidence="2" type="ORF">A2W05_00990</name>
</gene>
<keyword evidence="1" id="KW-0472">Membrane</keyword>
<dbReference type="CDD" id="cd00229">
    <property type="entry name" value="SGNH_hydrolase"/>
    <property type="match status" value="1"/>
</dbReference>
<accession>A0A1F7RZL1</accession>
<evidence type="ECO:0000256" key="1">
    <source>
        <dbReference type="SAM" id="Phobius"/>
    </source>
</evidence>
<organism evidence="2 3">
    <name type="scientific">Candidatus Schekmanbacteria bacterium RBG_16_38_10</name>
    <dbReference type="NCBI Taxonomy" id="1817879"/>
    <lineage>
        <taxon>Bacteria</taxon>
        <taxon>Candidatus Schekmaniibacteriota</taxon>
    </lineage>
</organism>
<evidence type="ECO:0000313" key="3">
    <source>
        <dbReference type="Proteomes" id="UP000178797"/>
    </source>
</evidence>
<dbReference type="Gene3D" id="3.40.50.1110">
    <property type="entry name" value="SGNH hydrolase"/>
    <property type="match status" value="1"/>
</dbReference>
<evidence type="ECO:0008006" key="4">
    <source>
        <dbReference type="Google" id="ProtNLM"/>
    </source>
</evidence>
<dbReference type="AlphaFoldDB" id="A0A1F7RZL1"/>
<feature type="non-terminal residue" evidence="2">
    <location>
        <position position="348"/>
    </location>
</feature>
<evidence type="ECO:0000313" key="2">
    <source>
        <dbReference type="EMBL" id="OGL46982.1"/>
    </source>
</evidence>
<dbReference type="InterPro" id="IPR036514">
    <property type="entry name" value="SGNH_hydro_sf"/>
</dbReference>
<name>A0A1F7RZL1_9BACT</name>
<keyword evidence="1" id="KW-0812">Transmembrane</keyword>
<reference evidence="2 3" key="1">
    <citation type="journal article" date="2016" name="Nat. Commun.">
        <title>Thousands of microbial genomes shed light on interconnected biogeochemical processes in an aquifer system.</title>
        <authorList>
            <person name="Anantharaman K."/>
            <person name="Brown C.T."/>
            <person name="Hug L.A."/>
            <person name="Sharon I."/>
            <person name="Castelle C.J."/>
            <person name="Probst A.J."/>
            <person name="Thomas B.C."/>
            <person name="Singh A."/>
            <person name="Wilkins M.J."/>
            <person name="Karaoz U."/>
            <person name="Brodie E.L."/>
            <person name="Williams K.H."/>
            <person name="Hubbard S.S."/>
            <person name="Banfield J.F."/>
        </authorList>
    </citation>
    <scope>NUCLEOTIDE SEQUENCE [LARGE SCALE GENOMIC DNA]</scope>
</reference>
<dbReference type="SUPFAM" id="SSF52266">
    <property type="entry name" value="SGNH hydrolase"/>
    <property type="match status" value="1"/>
</dbReference>